<name>A0AA40K5S9_9PEZI</name>
<keyword evidence="3" id="KW-1185">Reference proteome</keyword>
<sequence length="399" mass="44311">MSAAAHHDSHPELANEFNLLDRVFGEALHAAIIKRVLSRCCFLFPGTIPVDLINTGEKSGGNEPGIQIADPDERRAPAPEGPAPDGQYICDWIEEMDDWHLFTGSFIGDGAQYKSMSPSLQLAAALILLNEDFTTLFTAFHTVVRELRALFPGHLPLAQILPADGSSPKIVSPLRNIIGNQIHAAHQSYAAYLQHIPWTGPPAAITQRLSSLRTLQSLLNDLGWYHIHQGEFAVARTLGAAAHHTTTHALVHEWVVHNPDMAAAPFPPAVFYQELDTLVLCTYAWTWSSLDEQSAGDMDAWFNVALPDMVVNDGFFMQGYRRAQGFWAEVVEKLGGWVESLDGQGGGGGERERRRRVVERLEGLYGSGRRMAVFWQFEESFDWELHQRLVRGRGRGRGA</sequence>
<accession>A0AA40K5S9</accession>
<comment type="caution">
    <text evidence="2">The sequence shown here is derived from an EMBL/GenBank/DDBJ whole genome shotgun (WGS) entry which is preliminary data.</text>
</comment>
<organism evidence="2 3">
    <name type="scientific">Schizothecium vesticola</name>
    <dbReference type="NCBI Taxonomy" id="314040"/>
    <lineage>
        <taxon>Eukaryota</taxon>
        <taxon>Fungi</taxon>
        <taxon>Dikarya</taxon>
        <taxon>Ascomycota</taxon>
        <taxon>Pezizomycotina</taxon>
        <taxon>Sordariomycetes</taxon>
        <taxon>Sordariomycetidae</taxon>
        <taxon>Sordariales</taxon>
        <taxon>Schizotheciaceae</taxon>
        <taxon>Schizothecium</taxon>
    </lineage>
</organism>
<gene>
    <name evidence="2" type="ORF">B0T18DRAFT_429864</name>
</gene>
<evidence type="ECO:0000313" key="2">
    <source>
        <dbReference type="EMBL" id="KAK0747014.1"/>
    </source>
</evidence>
<evidence type="ECO:0000313" key="3">
    <source>
        <dbReference type="Proteomes" id="UP001172155"/>
    </source>
</evidence>
<feature type="region of interest" description="Disordered" evidence="1">
    <location>
        <begin position="54"/>
        <end position="82"/>
    </location>
</feature>
<dbReference type="Proteomes" id="UP001172155">
    <property type="component" value="Unassembled WGS sequence"/>
</dbReference>
<reference evidence="2" key="1">
    <citation type="submission" date="2023-06" db="EMBL/GenBank/DDBJ databases">
        <title>Genome-scale phylogeny and comparative genomics of the fungal order Sordariales.</title>
        <authorList>
            <consortium name="Lawrence Berkeley National Laboratory"/>
            <person name="Hensen N."/>
            <person name="Bonometti L."/>
            <person name="Westerberg I."/>
            <person name="Brannstrom I.O."/>
            <person name="Guillou S."/>
            <person name="Cros-Aarteil S."/>
            <person name="Calhoun S."/>
            <person name="Haridas S."/>
            <person name="Kuo A."/>
            <person name="Mondo S."/>
            <person name="Pangilinan J."/>
            <person name="Riley R."/>
            <person name="LaButti K."/>
            <person name="Andreopoulos B."/>
            <person name="Lipzen A."/>
            <person name="Chen C."/>
            <person name="Yanf M."/>
            <person name="Daum C."/>
            <person name="Ng V."/>
            <person name="Clum A."/>
            <person name="Steindorff A."/>
            <person name="Ohm R."/>
            <person name="Martin F."/>
            <person name="Silar P."/>
            <person name="Natvig D."/>
            <person name="Lalanne C."/>
            <person name="Gautier V."/>
            <person name="Ament-velasquez S.L."/>
            <person name="Kruys A."/>
            <person name="Hutchinson M.I."/>
            <person name="Powell A.J."/>
            <person name="Barry K."/>
            <person name="Miller A.N."/>
            <person name="Grigoriev I.V."/>
            <person name="Debuchy R."/>
            <person name="Gladieux P."/>
            <person name="Thoren M.H."/>
            <person name="Johannesson H."/>
        </authorList>
    </citation>
    <scope>NUCLEOTIDE SEQUENCE</scope>
    <source>
        <strain evidence="2">SMH3187-1</strain>
    </source>
</reference>
<dbReference type="AlphaFoldDB" id="A0AA40K5S9"/>
<evidence type="ECO:0000256" key="1">
    <source>
        <dbReference type="SAM" id="MobiDB-lite"/>
    </source>
</evidence>
<proteinExistence type="predicted"/>
<protein>
    <submittedName>
        <fullName evidence="2">Uncharacterized protein</fullName>
    </submittedName>
</protein>
<dbReference type="EMBL" id="JAUKUD010000004">
    <property type="protein sequence ID" value="KAK0747014.1"/>
    <property type="molecule type" value="Genomic_DNA"/>
</dbReference>